<dbReference type="Gene3D" id="1.10.630.10">
    <property type="entry name" value="Cytochrome P450"/>
    <property type="match status" value="1"/>
</dbReference>
<accession>A0A0M0K676</accession>
<keyword evidence="2 5" id="KW-0349">Heme</keyword>
<dbReference type="GO" id="GO:0020037">
    <property type="term" value="F:heme binding"/>
    <property type="evidence" value="ECO:0007669"/>
    <property type="project" value="InterPro"/>
</dbReference>
<dbReference type="InterPro" id="IPR001128">
    <property type="entry name" value="Cyt_P450"/>
</dbReference>
<dbReference type="InterPro" id="IPR017972">
    <property type="entry name" value="Cyt_P450_CS"/>
</dbReference>
<dbReference type="EMBL" id="JWZX01001393">
    <property type="protein sequence ID" value="KOO33888.1"/>
    <property type="molecule type" value="Genomic_DNA"/>
</dbReference>
<dbReference type="SUPFAM" id="SSF48264">
    <property type="entry name" value="Cytochrome P450"/>
    <property type="match status" value="1"/>
</dbReference>
<dbReference type="PROSITE" id="PS00086">
    <property type="entry name" value="CYTOCHROME_P450"/>
    <property type="match status" value="1"/>
</dbReference>
<dbReference type="GO" id="GO:0016705">
    <property type="term" value="F:oxidoreductase activity, acting on paired donors, with incorporation or reduction of molecular oxygen"/>
    <property type="evidence" value="ECO:0007669"/>
    <property type="project" value="InterPro"/>
</dbReference>
<comment type="caution">
    <text evidence="6">The sequence shown here is derived from an EMBL/GenBank/DDBJ whole genome shotgun (WGS) entry which is preliminary data.</text>
</comment>
<keyword evidence="4 5" id="KW-0408">Iron</keyword>
<dbReference type="AlphaFoldDB" id="A0A0M0K676"/>
<keyword evidence="5" id="KW-0560">Oxidoreductase</keyword>
<evidence type="ECO:0000256" key="4">
    <source>
        <dbReference type="ARBA" id="ARBA00023004"/>
    </source>
</evidence>
<dbReference type="Pfam" id="PF00067">
    <property type="entry name" value="p450"/>
    <property type="match status" value="1"/>
</dbReference>
<keyword evidence="3 5" id="KW-0479">Metal-binding</keyword>
<evidence type="ECO:0000256" key="3">
    <source>
        <dbReference type="ARBA" id="ARBA00022723"/>
    </source>
</evidence>
<organism evidence="6 7">
    <name type="scientific">Chrysochromulina tobinii</name>
    <dbReference type="NCBI Taxonomy" id="1460289"/>
    <lineage>
        <taxon>Eukaryota</taxon>
        <taxon>Haptista</taxon>
        <taxon>Haptophyta</taxon>
        <taxon>Prymnesiophyceae</taxon>
        <taxon>Prymnesiales</taxon>
        <taxon>Chrysochromulinaceae</taxon>
        <taxon>Chrysochromulina</taxon>
    </lineage>
</organism>
<evidence type="ECO:0000313" key="7">
    <source>
        <dbReference type="Proteomes" id="UP000037460"/>
    </source>
</evidence>
<keyword evidence="7" id="KW-1185">Reference proteome</keyword>
<dbReference type="InterPro" id="IPR050529">
    <property type="entry name" value="CYP450_sterol_14alpha_dmase"/>
</dbReference>
<evidence type="ECO:0008006" key="8">
    <source>
        <dbReference type="Google" id="ProtNLM"/>
    </source>
</evidence>
<evidence type="ECO:0000313" key="6">
    <source>
        <dbReference type="EMBL" id="KOO33888.1"/>
    </source>
</evidence>
<dbReference type="PANTHER" id="PTHR24304">
    <property type="entry name" value="CYTOCHROME P450 FAMILY 7"/>
    <property type="match status" value="1"/>
</dbReference>
<dbReference type="GO" id="GO:0005506">
    <property type="term" value="F:iron ion binding"/>
    <property type="evidence" value="ECO:0007669"/>
    <property type="project" value="InterPro"/>
</dbReference>
<evidence type="ECO:0000256" key="5">
    <source>
        <dbReference type="RuleBase" id="RU000461"/>
    </source>
</evidence>
<evidence type="ECO:0000256" key="1">
    <source>
        <dbReference type="ARBA" id="ARBA00010617"/>
    </source>
</evidence>
<dbReference type="PANTHER" id="PTHR24304:SF2">
    <property type="entry name" value="24-HYDROXYCHOLESTEROL 7-ALPHA-HYDROXYLASE"/>
    <property type="match status" value="1"/>
</dbReference>
<sequence>MIVVGPSINATKQVALAPESQLSARQAVADIGFNETLGPLNVFRGTDMHKRWIKDAYGGPSGLEEEIEPLWHSLGRSLKEEIYFNFGTCSENPGDTNTVVADLFGLVRASVLRCQMERLLGVPILIAAGHEHGAPARMGFVKTFMEFQDAIEHATAMAALLPRALALPLVLWPVARRRRRLVARLAQAIDEADKLTELAALGSWYRSMRGRSPALSSLEIAELATGLLFASHKNPSIGAAQTVCALLELPRPGSDLPGSEVREAAFEEAMRMAANPSAATLSECHVIRTAVLETLRLSAHAIGAVRTVAAEGGFILDDKYWAAPGETIALTHIAVHRSEAIWGPNCKRFSLDRNEYEPHVADDPKNEHVMDGDPAGGVVLDEYTYTTFSHGLHKCPGERLALRTMECVVAALLSSGVHLDTELPPVSFERATLAQRQGKVQVLLSNGKLVRLASAY</sequence>
<dbReference type="InterPro" id="IPR036396">
    <property type="entry name" value="Cyt_P450_sf"/>
</dbReference>
<dbReference type="Proteomes" id="UP000037460">
    <property type="component" value="Unassembled WGS sequence"/>
</dbReference>
<comment type="similarity">
    <text evidence="1 5">Belongs to the cytochrome P450 family.</text>
</comment>
<dbReference type="OrthoDB" id="1470350at2759"/>
<name>A0A0M0K676_9EUKA</name>
<gene>
    <name evidence="6" type="ORF">Ctob_011753</name>
</gene>
<dbReference type="GO" id="GO:0004497">
    <property type="term" value="F:monooxygenase activity"/>
    <property type="evidence" value="ECO:0007669"/>
    <property type="project" value="UniProtKB-KW"/>
</dbReference>
<evidence type="ECO:0000256" key="2">
    <source>
        <dbReference type="ARBA" id="ARBA00022617"/>
    </source>
</evidence>
<proteinExistence type="inferred from homology"/>
<keyword evidence="5" id="KW-0503">Monooxygenase</keyword>
<protein>
    <recommendedName>
        <fullName evidence="8">Cytochrome p450</fullName>
    </recommendedName>
</protein>
<reference evidence="7" key="1">
    <citation type="journal article" date="2015" name="PLoS Genet.">
        <title>Genome Sequence and Transcriptome Analyses of Chrysochromulina tobin: Metabolic Tools for Enhanced Algal Fitness in the Prominent Order Prymnesiales (Haptophyceae).</title>
        <authorList>
            <person name="Hovde B.T."/>
            <person name="Deodato C.R."/>
            <person name="Hunsperger H.M."/>
            <person name="Ryken S.A."/>
            <person name="Yost W."/>
            <person name="Jha R.K."/>
            <person name="Patterson J."/>
            <person name="Monnat R.J. Jr."/>
            <person name="Barlow S.B."/>
            <person name="Starkenburg S.R."/>
            <person name="Cattolico R.A."/>
        </authorList>
    </citation>
    <scope>NUCLEOTIDE SEQUENCE</scope>
    <source>
        <strain evidence="7">CCMP291</strain>
    </source>
</reference>